<dbReference type="STRING" id="1618478.UR68_C0022G0027"/>
<evidence type="ECO:0000313" key="2">
    <source>
        <dbReference type="EMBL" id="KKP72044.1"/>
    </source>
</evidence>
<protein>
    <submittedName>
        <fullName evidence="2">Glycosyl transferase family 2</fullName>
    </submittedName>
</protein>
<gene>
    <name evidence="2" type="ORF">UR68_C0022G0027</name>
</gene>
<dbReference type="Proteomes" id="UP000034457">
    <property type="component" value="Unassembled WGS sequence"/>
</dbReference>
<comment type="caution">
    <text evidence="2">The sequence shown here is derived from an EMBL/GenBank/DDBJ whole genome shotgun (WGS) entry which is preliminary data.</text>
</comment>
<dbReference type="AlphaFoldDB" id="A0A0G0BRD9"/>
<proteinExistence type="predicted"/>
<dbReference type="GO" id="GO:0016740">
    <property type="term" value="F:transferase activity"/>
    <property type="evidence" value="ECO:0007669"/>
    <property type="project" value="UniProtKB-KW"/>
</dbReference>
<feature type="domain" description="Glycosyltransferase 2-like" evidence="1">
    <location>
        <begin position="5"/>
        <end position="148"/>
    </location>
</feature>
<dbReference type="InterPro" id="IPR029044">
    <property type="entry name" value="Nucleotide-diphossugar_trans"/>
</dbReference>
<dbReference type="CDD" id="cd04186">
    <property type="entry name" value="GT_2_like_c"/>
    <property type="match status" value="1"/>
</dbReference>
<dbReference type="PANTHER" id="PTHR43179:SF7">
    <property type="entry name" value="RHAMNOSYLTRANSFERASE WBBL"/>
    <property type="match status" value="1"/>
</dbReference>
<evidence type="ECO:0000259" key="1">
    <source>
        <dbReference type="Pfam" id="PF00535"/>
    </source>
</evidence>
<dbReference type="SUPFAM" id="SSF53448">
    <property type="entry name" value="Nucleotide-diphospho-sugar transferases"/>
    <property type="match status" value="1"/>
</dbReference>
<dbReference type="InterPro" id="IPR001173">
    <property type="entry name" value="Glyco_trans_2-like"/>
</dbReference>
<sequence>MISLSIIIVSFNTKEVTSRCLISLKKNFKKYPLDYEVIVIDNGSKDSSLEMINKQTQNWRNLKVIDAKKNLGYGKANNLGLKVSKGKYILYLNSDAIVTEINFQDLISFIERDSKIGGLTVKVILQNGLIDPASHRGFPTPWASLTYFLGLEKLFGKVYLLNSLFGKYHLKDRNLKNIHEIDVPTGAFFLAPRKLLNKIGGFDQDYFAYGEDIELAYQIKNFGFKIFYYPLYEVLHLKSISGLKKVNSEIRKKTKFHFYDSMKIFYRKHYENKYPWIFNKLIYLAIDLKAKFSK</sequence>
<accession>A0A0G0BRD9</accession>
<name>A0A0G0BRD9_9BACT</name>
<dbReference type="EMBL" id="LBQC01000022">
    <property type="protein sequence ID" value="KKP72044.1"/>
    <property type="molecule type" value="Genomic_DNA"/>
</dbReference>
<dbReference type="Pfam" id="PF00535">
    <property type="entry name" value="Glycos_transf_2"/>
    <property type="match status" value="1"/>
</dbReference>
<organism evidence="2 3">
    <name type="scientific">Candidatus Roizmanbacteria bacterium GW2011_GWA2_35_19</name>
    <dbReference type="NCBI Taxonomy" id="1618478"/>
    <lineage>
        <taxon>Bacteria</taxon>
        <taxon>Candidatus Roizmaniibacteriota</taxon>
    </lineage>
</organism>
<reference evidence="2 3" key="1">
    <citation type="journal article" date="2015" name="Nature">
        <title>rRNA introns, odd ribosomes, and small enigmatic genomes across a large radiation of phyla.</title>
        <authorList>
            <person name="Brown C.T."/>
            <person name="Hug L.A."/>
            <person name="Thomas B.C."/>
            <person name="Sharon I."/>
            <person name="Castelle C.J."/>
            <person name="Singh A."/>
            <person name="Wilkins M.J."/>
            <person name="Williams K.H."/>
            <person name="Banfield J.F."/>
        </authorList>
    </citation>
    <scope>NUCLEOTIDE SEQUENCE [LARGE SCALE GENOMIC DNA]</scope>
</reference>
<keyword evidence="2" id="KW-0808">Transferase</keyword>
<evidence type="ECO:0000313" key="3">
    <source>
        <dbReference type="Proteomes" id="UP000034457"/>
    </source>
</evidence>
<dbReference type="PANTHER" id="PTHR43179">
    <property type="entry name" value="RHAMNOSYLTRANSFERASE WBBL"/>
    <property type="match status" value="1"/>
</dbReference>
<dbReference type="Gene3D" id="3.90.550.10">
    <property type="entry name" value="Spore Coat Polysaccharide Biosynthesis Protein SpsA, Chain A"/>
    <property type="match status" value="1"/>
</dbReference>